<dbReference type="RefSeq" id="WP_262068580.1">
    <property type="nucleotide sequence ID" value="NZ_JAMXOC010000005.1"/>
</dbReference>
<evidence type="ECO:0000313" key="2">
    <source>
        <dbReference type="Proteomes" id="UP001523565"/>
    </source>
</evidence>
<proteinExistence type="predicted"/>
<dbReference type="EMBL" id="JAMZFV010000005">
    <property type="protein sequence ID" value="MCP1109704.1"/>
    <property type="molecule type" value="Genomic_DNA"/>
</dbReference>
<comment type="caution">
    <text evidence="1">The sequence shown here is derived from an EMBL/GenBank/DDBJ whole genome shotgun (WGS) entry which is preliminary data.</text>
</comment>
<name>A0ABT1EG70_9FIRM</name>
<gene>
    <name evidence="1" type="ORF">NK118_05485</name>
</gene>
<evidence type="ECO:0000313" key="1">
    <source>
        <dbReference type="EMBL" id="MCP1109704.1"/>
    </source>
</evidence>
<organism evidence="1 2">
    <name type="scientific">Ohessyouella blattaphilus</name>
    <dbReference type="NCBI Taxonomy" id="2949333"/>
    <lineage>
        <taxon>Bacteria</taxon>
        <taxon>Bacillati</taxon>
        <taxon>Bacillota</taxon>
        <taxon>Clostridia</taxon>
        <taxon>Lachnospirales</taxon>
        <taxon>Lachnospiraceae</taxon>
        <taxon>Ohessyouella</taxon>
    </lineage>
</organism>
<sequence>MFHEICIYEAKIEKQDEIEQLMREVAAFYKEQDGVIDVVYVKRTHRQKDFNAVKNGEPPIALTRYVGKVTYILHWTLQDKETHARVSKLGIEQFYKRWTRCLTTMPKIMLGEEVS</sequence>
<reference evidence="1 2" key="1">
    <citation type="journal article" date="2022" name="Genome Biol. Evol.">
        <title>Host diet, physiology and behaviors set the stage for Lachnospiraceae cladogenesis.</title>
        <authorList>
            <person name="Vera-Ponce De Leon A."/>
            <person name="Schneider M."/>
            <person name="Jahnes B.C."/>
            <person name="Sadowski V."/>
            <person name="Camuy-Velez L.A."/>
            <person name="Duan J."/>
            <person name="Sabree Z.L."/>
        </authorList>
    </citation>
    <scope>NUCLEOTIDE SEQUENCE [LARGE SCALE GENOMIC DNA]</scope>
    <source>
        <strain evidence="1 2">PAL227</strain>
    </source>
</reference>
<keyword evidence="2" id="KW-1185">Reference proteome</keyword>
<dbReference type="Proteomes" id="UP001523565">
    <property type="component" value="Unassembled WGS sequence"/>
</dbReference>
<protein>
    <submittedName>
        <fullName evidence="1">Uncharacterized protein</fullName>
    </submittedName>
</protein>
<accession>A0ABT1EG70</accession>